<comment type="catalytic activity">
    <reaction evidence="6">
        <text>beta-L-arabinopyranose = L-ribulose</text>
        <dbReference type="Rhea" id="RHEA:14821"/>
        <dbReference type="ChEBI" id="CHEBI:16880"/>
        <dbReference type="ChEBI" id="CHEBI:40886"/>
        <dbReference type="EC" id="5.3.1.4"/>
    </reaction>
</comment>
<dbReference type="InterPro" id="IPR004216">
    <property type="entry name" value="Fuc/Ara_isomerase_C"/>
</dbReference>
<feature type="domain" description="L-arabinose isomerase central" evidence="9">
    <location>
        <begin position="177"/>
        <end position="321"/>
    </location>
</feature>
<dbReference type="Pfam" id="PF11762">
    <property type="entry name" value="Arabinose_Iso_C"/>
    <property type="match status" value="1"/>
</dbReference>
<dbReference type="EC" id="5.3.1.4" evidence="6"/>
<dbReference type="PANTHER" id="PTHR38464">
    <property type="entry name" value="L-ARABINOSE ISOMERASE"/>
    <property type="match status" value="1"/>
</dbReference>
<comment type="similarity">
    <text evidence="6">Belongs to the arabinose isomerase family.</text>
</comment>
<feature type="binding site" evidence="6">
    <location>
        <position position="450"/>
    </location>
    <ligand>
        <name>Mn(2+)</name>
        <dbReference type="ChEBI" id="CHEBI:29035"/>
    </ligand>
</feature>
<evidence type="ECO:0000256" key="1">
    <source>
        <dbReference type="ARBA" id="ARBA00022723"/>
    </source>
</evidence>
<dbReference type="Pfam" id="PF02610">
    <property type="entry name" value="AraA_N"/>
    <property type="match status" value="1"/>
</dbReference>
<feature type="domain" description="L-arabinose isomerase C-terminal" evidence="8">
    <location>
        <begin position="324"/>
        <end position="472"/>
    </location>
</feature>
<feature type="binding site" evidence="6">
    <location>
        <position position="346"/>
    </location>
    <ligand>
        <name>Mn(2+)</name>
        <dbReference type="ChEBI" id="CHEBI:29035"/>
    </ligand>
</feature>
<protein>
    <recommendedName>
        <fullName evidence="6">L-arabinose isomerase</fullName>
        <ecNumber evidence="6">5.3.1.4</ecNumber>
    </recommendedName>
</protein>
<dbReference type="Proteomes" id="UP000600247">
    <property type="component" value="Unassembled WGS sequence"/>
</dbReference>
<feature type="binding site" evidence="6">
    <location>
        <position position="329"/>
    </location>
    <ligand>
        <name>Mn(2+)</name>
        <dbReference type="ChEBI" id="CHEBI:29035"/>
    </ligand>
</feature>
<dbReference type="GO" id="GO:0019569">
    <property type="term" value="P:L-arabinose catabolic process to D-xylulose 5-phosphate"/>
    <property type="evidence" value="ECO:0007669"/>
    <property type="project" value="UniProtKB-UniRule"/>
</dbReference>
<dbReference type="Gene3D" id="3.40.50.10940">
    <property type="match status" value="1"/>
</dbReference>
<proteinExistence type="inferred from homology"/>
<dbReference type="InterPro" id="IPR055390">
    <property type="entry name" value="AraA_central"/>
</dbReference>
<dbReference type="GO" id="GO:0005829">
    <property type="term" value="C:cytosol"/>
    <property type="evidence" value="ECO:0007669"/>
    <property type="project" value="TreeGrafter"/>
</dbReference>
<evidence type="ECO:0000313" key="11">
    <source>
        <dbReference type="Proteomes" id="UP000600247"/>
    </source>
</evidence>
<dbReference type="Pfam" id="PF24856">
    <property type="entry name" value="AraA_central"/>
    <property type="match status" value="1"/>
</dbReference>
<evidence type="ECO:0000259" key="8">
    <source>
        <dbReference type="Pfam" id="PF11762"/>
    </source>
</evidence>
<dbReference type="NCBIfam" id="NF002795">
    <property type="entry name" value="PRK02929.1"/>
    <property type="match status" value="1"/>
</dbReference>
<accession>A0A917GZI3</accession>
<comment type="caution">
    <text evidence="10">The sequence shown here is derived from an EMBL/GenBank/DDBJ whole genome shotgun (WGS) entry which is preliminary data.</text>
</comment>
<dbReference type="RefSeq" id="WP_188888337.1">
    <property type="nucleotide sequence ID" value="NZ_BMHY01000002.1"/>
</dbReference>
<dbReference type="InterPro" id="IPR055389">
    <property type="entry name" value="AraA_N"/>
</dbReference>
<reference evidence="10 11" key="1">
    <citation type="journal article" date="2014" name="Int. J. Syst. Evol. Microbiol.">
        <title>Complete genome sequence of Corynebacterium casei LMG S-19264T (=DSM 44701T), isolated from a smear-ripened cheese.</title>
        <authorList>
            <consortium name="US DOE Joint Genome Institute (JGI-PGF)"/>
            <person name="Walter F."/>
            <person name="Albersmeier A."/>
            <person name="Kalinowski J."/>
            <person name="Ruckert C."/>
        </authorList>
    </citation>
    <scope>NUCLEOTIDE SEQUENCE [LARGE SCALE GENOMIC DNA]</scope>
    <source>
        <strain evidence="10 11">CGMCC 1.15286</strain>
    </source>
</reference>
<evidence type="ECO:0000256" key="4">
    <source>
        <dbReference type="ARBA" id="ARBA00023235"/>
    </source>
</evidence>
<evidence type="ECO:0000259" key="7">
    <source>
        <dbReference type="Pfam" id="PF02610"/>
    </source>
</evidence>
<keyword evidence="5 6" id="KW-0119">Carbohydrate metabolism</keyword>
<dbReference type="CDD" id="cd03557">
    <property type="entry name" value="L-arabinose_isomerase"/>
    <property type="match status" value="1"/>
</dbReference>
<evidence type="ECO:0000259" key="9">
    <source>
        <dbReference type="Pfam" id="PF24856"/>
    </source>
</evidence>
<evidence type="ECO:0000256" key="6">
    <source>
        <dbReference type="HAMAP-Rule" id="MF_00519"/>
    </source>
</evidence>
<keyword evidence="11" id="KW-1185">Reference proteome</keyword>
<dbReference type="InterPro" id="IPR009015">
    <property type="entry name" value="Fucose_isomerase_N/cen_sf"/>
</dbReference>
<sequence>MPTTRAYQFWFVTGSQHLYGPETLEQVNAHSTAIAAGMNEDSSIPFEIVFKPVVTTPDEITRVMAEANTDERCAGIIAWMHTFSPAKMWIGGLTRLQKPLLHLATQFNRDIPWQSINMDFMNLNQAAHGDREFGFVNTRLRLPRKVVFGHWQSPEVRSRISDWMATAIACLECRSLKVARFGDNMRGVAVTEGDKVEALIKLGWTVDGYGIGDLVERMERIADEEVDTLMVVYEQLYEIPSLADEAVRESIRYQARIELGLKAFLEEGGYGAFTTTFEDLHGMQQLPGLAVQRLMAQGYGFGGEGDWKTAALLRMMKIMSGNAGTSFMEDYTYHLDPDNELVLGAHMLEICPTIADVEAGKPAIQVHPLGIGDKADPARLVFNGRAGSAINASIIDLGNRFRLLVNEVEAVSPKAGQAMPHLPVARVLWKVQPSMKDGIESWILAGGAHHTVFSYSVTTEQLADFAEWMGIEIVVIDQNTAAPALRQQLRLSDAVWRMM</sequence>
<evidence type="ECO:0000256" key="2">
    <source>
        <dbReference type="ARBA" id="ARBA00022935"/>
    </source>
</evidence>
<comment type="pathway">
    <text evidence="6">Carbohydrate degradation; L-arabinose degradation via L-ribulose; D-xylulose 5-phosphate from L-arabinose (bacterial route): step 1/3.</text>
</comment>
<dbReference type="InterPro" id="IPR024664">
    <property type="entry name" value="Ara_Isoase_C"/>
</dbReference>
<comment type="function">
    <text evidence="6">Catalyzes the conversion of L-arabinose to L-ribulose.</text>
</comment>
<dbReference type="SUPFAM" id="SSF50443">
    <property type="entry name" value="FucI/AraA C-terminal domain-like"/>
    <property type="match status" value="1"/>
</dbReference>
<dbReference type="HAMAP" id="MF_00519">
    <property type="entry name" value="Arabinose_Isome"/>
    <property type="match status" value="1"/>
</dbReference>
<evidence type="ECO:0000256" key="5">
    <source>
        <dbReference type="ARBA" id="ARBA00023277"/>
    </source>
</evidence>
<keyword evidence="4 6" id="KW-0413">Isomerase</keyword>
<dbReference type="InterPro" id="IPR038583">
    <property type="entry name" value="AraA_N_sf"/>
</dbReference>
<keyword evidence="3 6" id="KW-0464">Manganese</keyword>
<keyword evidence="1 6" id="KW-0479">Metal-binding</keyword>
<feature type="binding site" evidence="6">
    <location>
        <position position="304"/>
    </location>
    <ligand>
        <name>Mn(2+)</name>
        <dbReference type="ChEBI" id="CHEBI:29035"/>
    </ligand>
</feature>
<dbReference type="GO" id="GO:0008733">
    <property type="term" value="F:L-arabinose isomerase activity"/>
    <property type="evidence" value="ECO:0007669"/>
    <property type="project" value="UniProtKB-UniRule"/>
</dbReference>
<dbReference type="EMBL" id="BMHY01000002">
    <property type="protein sequence ID" value="GGG62647.1"/>
    <property type="molecule type" value="Genomic_DNA"/>
</dbReference>
<dbReference type="PIRSF" id="PIRSF001478">
    <property type="entry name" value="L-ara_isomerase"/>
    <property type="match status" value="1"/>
</dbReference>
<dbReference type="PANTHER" id="PTHR38464:SF1">
    <property type="entry name" value="L-ARABINOSE ISOMERASE"/>
    <property type="match status" value="1"/>
</dbReference>
<organism evidence="10 11">
    <name type="scientific">Paenibacillus radicis</name>
    <name type="common">ex Gao et al. 2016</name>
    <dbReference type="NCBI Taxonomy" id="1737354"/>
    <lineage>
        <taxon>Bacteria</taxon>
        <taxon>Bacillati</taxon>
        <taxon>Bacillota</taxon>
        <taxon>Bacilli</taxon>
        <taxon>Bacillales</taxon>
        <taxon>Paenibacillaceae</taxon>
        <taxon>Paenibacillus</taxon>
    </lineage>
</organism>
<dbReference type="GO" id="GO:0030145">
    <property type="term" value="F:manganese ion binding"/>
    <property type="evidence" value="ECO:0007669"/>
    <property type="project" value="UniProtKB-UniRule"/>
</dbReference>
<name>A0A917GZI3_9BACL</name>
<evidence type="ECO:0000256" key="3">
    <source>
        <dbReference type="ARBA" id="ARBA00023211"/>
    </source>
</evidence>
<dbReference type="AlphaFoldDB" id="A0A917GZI3"/>
<dbReference type="InterPro" id="IPR003762">
    <property type="entry name" value="Lara_isomerase"/>
</dbReference>
<comment type="cofactor">
    <cofactor evidence="6">
        <name>Mn(2+)</name>
        <dbReference type="ChEBI" id="CHEBI:29035"/>
    </cofactor>
    <text evidence="6">Binds 1 Mn(2+) ion per subunit.</text>
</comment>
<gene>
    <name evidence="6 10" type="primary">araA</name>
    <name evidence="10" type="ORF">GCM10010918_15500</name>
</gene>
<feature type="domain" description="L-arabinose isomerase N-terminal" evidence="7">
    <location>
        <begin position="7"/>
        <end position="172"/>
    </location>
</feature>
<evidence type="ECO:0000313" key="10">
    <source>
        <dbReference type="EMBL" id="GGG62647.1"/>
    </source>
</evidence>
<dbReference type="SUPFAM" id="SSF53743">
    <property type="entry name" value="FucI/AraA N-terminal and middle domains"/>
    <property type="match status" value="1"/>
</dbReference>
<keyword evidence="2 6" id="KW-0054">Arabinose catabolism</keyword>